<dbReference type="Proteomes" id="UP000571817">
    <property type="component" value="Unassembled WGS sequence"/>
</dbReference>
<protein>
    <submittedName>
        <fullName evidence="5">Glycosyltransferase involved in cell wall biosynthesis</fullName>
    </submittedName>
</protein>
<keyword evidence="6" id="KW-1185">Reference proteome</keyword>
<dbReference type="EMBL" id="JACCFW010000001">
    <property type="protein sequence ID" value="NYJ75167.1"/>
    <property type="molecule type" value="Genomic_DNA"/>
</dbReference>
<keyword evidence="2 5" id="KW-0808">Transferase</keyword>
<dbReference type="CDD" id="cd03809">
    <property type="entry name" value="GT4_MtfB-like"/>
    <property type="match status" value="1"/>
</dbReference>
<accession>A0A853DER0</accession>
<dbReference type="GO" id="GO:0016757">
    <property type="term" value="F:glycosyltransferase activity"/>
    <property type="evidence" value="ECO:0007669"/>
    <property type="project" value="UniProtKB-KW"/>
</dbReference>
<name>A0A853DER0_9MICO</name>
<dbReference type="Pfam" id="PF00534">
    <property type="entry name" value="Glycos_transf_1"/>
    <property type="match status" value="1"/>
</dbReference>
<evidence type="ECO:0000256" key="1">
    <source>
        <dbReference type="ARBA" id="ARBA00022676"/>
    </source>
</evidence>
<feature type="domain" description="Glycosyl transferase family 1" evidence="3">
    <location>
        <begin position="158"/>
        <end position="307"/>
    </location>
</feature>
<comment type="caution">
    <text evidence="5">The sequence shown here is derived from an EMBL/GenBank/DDBJ whole genome shotgun (WGS) entry which is preliminary data.</text>
</comment>
<evidence type="ECO:0000256" key="2">
    <source>
        <dbReference type="ARBA" id="ARBA00022679"/>
    </source>
</evidence>
<dbReference type="InterPro" id="IPR028098">
    <property type="entry name" value="Glyco_trans_4-like_N"/>
</dbReference>
<evidence type="ECO:0000313" key="6">
    <source>
        <dbReference type="Proteomes" id="UP000571817"/>
    </source>
</evidence>
<proteinExistence type="predicted"/>
<dbReference type="PANTHER" id="PTHR46401:SF2">
    <property type="entry name" value="GLYCOSYLTRANSFERASE WBBK-RELATED"/>
    <property type="match status" value="1"/>
</dbReference>
<sequence length="334" mass="35879">MTNARPVYDARWSGPHGIGRFAREVRSRLTGDWEDVPGADPVSMRGLVQLQQLTAARARHRRLFVSPGFAAPVGWRGPVVPTLHDLMHLDVPGEAGRGVRNYYERVVRPAVRRAPLTLTMSHHAKSRIVAWSGVDGARVLVVGNGVDASYTPRGPVHQPGYPYVLYVGNHRPHKNLPVLLRAMTDPGLRELHLVMTGDAVADTVRAAGELGLGERIHFAGLVPEAQLPAYYRGARVVAMPSRYEGFGLPLLEAMACGVPAVGGDATAVPEIAGDAALLVDPADNDAVAAALVTAAHDTAVRDRLALAGPRRAARFEWDVVGRTVDSALRSIEVD</sequence>
<keyword evidence="1" id="KW-0328">Glycosyltransferase</keyword>
<dbReference type="AlphaFoldDB" id="A0A853DER0"/>
<dbReference type="InterPro" id="IPR001296">
    <property type="entry name" value="Glyco_trans_1"/>
</dbReference>
<dbReference type="Pfam" id="PF13439">
    <property type="entry name" value="Glyco_transf_4"/>
    <property type="match status" value="1"/>
</dbReference>
<feature type="domain" description="Glycosyltransferase subfamily 4-like N-terminal" evidence="4">
    <location>
        <begin position="63"/>
        <end position="149"/>
    </location>
</feature>
<dbReference type="PANTHER" id="PTHR46401">
    <property type="entry name" value="GLYCOSYLTRANSFERASE WBBK-RELATED"/>
    <property type="match status" value="1"/>
</dbReference>
<dbReference type="Gene3D" id="3.40.50.2000">
    <property type="entry name" value="Glycogen Phosphorylase B"/>
    <property type="match status" value="2"/>
</dbReference>
<evidence type="ECO:0000259" key="3">
    <source>
        <dbReference type="Pfam" id="PF00534"/>
    </source>
</evidence>
<gene>
    <name evidence="5" type="ORF">HNR15_002130</name>
</gene>
<organism evidence="5 6">
    <name type="scientific">Allobranchiibius huperziae</name>
    <dbReference type="NCBI Taxonomy" id="1874116"/>
    <lineage>
        <taxon>Bacteria</taxon>
        <taxon>Bacillati</taxon>
        <taxon>Actinomycetota</taxon>
        <taxon>Actinomycetes</taxon>
        <taxon>Micrococcales</taxon>
        <taxon>Dermacoccaceae</taxon>
        <taxon>Allobranchiibius</taxon>
    </lineage>
</organism>
<dbReference type="GO" id="GO:0009103">
    <property type="term" value="P:lipopolysaccharide biosynthetic process"/>
    <property type="evidence" value="ECO:0007669"/>
    <property type="project" value="TreeGrafter"/>
</dbReference>
<evidence type="ECO:0000313" key="5">
    <source>
        <dbReference type="EMBL" id="NYJ75167.1"/>
    </source>
</evidence>
<dbReference type="SUPFAM" id="SSF53756">
    <property type="entry name" value="UDP-Glycosyltransferase/glycogen phosphorylase"/>
    <property type="match status" value="1"/>
</dbReference>
<reference evidence="5 6" key="1">
    <citation type="submission" date="2020-07" db="EMBL/GenBank/DDBJ databases">
        <title>Sequencing the genomes of 1000 actinobacteria strains.</title>
        <authorList>
            <person name="Klenk H.-P."/>
        </authorList>
    </citation>
    <scope>NUCLEOTIDE SEQUENCE [LARGE SCALE GENOMIC DNA]</scope>
    <source>
        <strain evidence="5 6">DSM 29531</strain>
    </source>
</reference>
<evidence type="ECO:0000259" key="4">
    <source>
        <dbReference type="Pfam" id="PF13439"/>
    </source>
</evidence>
<dbReference type="RefSeq" id="WP_179481610.1">
    <property type="nucleotide sequence ID" value="NZ_JACCFW010000001.1"/>
</dbReference>